<comment type="cofactor">
    <cofactor evidence="1 10 12">
        <name>pyridoxal 5'-phosphate</name>
        <dbReference type="ChEBI" id="CHEBI:597326"/>
    </cofactor>
</comment>
<dbReference type="InterPro" id="IPR001926">
    <property type="entry name" value="TrpB-like_PALP"/>
</dbReference>
<dbReference type="Pfam" id="PF00291">
    <property type="entry name" value="PALP"/>
    <property type="match status" value="1"/>
</dbReference>
<proteinExistence type="inferred from homology"/>
<organism evidence="14 15">
    <name type="scientific">Lapidilactobacillus dextrinicus DSM 20335</name>
    <dbReference type="NCBI Taxonomy" id="1423738"/>
    <lineage>
        <taxon>Bacteria</taxon>
        <taxon>Bacillati</taxon>
        <taxon>Bacillota</taxon>
        <taxon>Bacilli</taxon>
        <taxon>Lactobacillales</taxon>
        <taxon>Lactobacillaceae</taxon>
        <taxon>Lapidilactobacillus</taxon>
    </lineage>
</organism>
<dbReference type="EMBL" id="AYYK01000025">
    <property type="protein sequence ID" value="KRM78182.1"/>
    <property type="molecule type" value="Genomic_DNA"/>
</dbReference>
<evidence type="ECO:0000256" key="12">
    <source>
        <dbReference type="RuleBase" id="RU003985"/>
    </source>
</evidence>
<evidence type="ECO:0000256" key="7">
    <source>
        <dbReference type="ARBA" id="ARBA00022898"/>
    </source>
</evidence>
<dbReference type="FunFam" id="3.40.50.1100:FF:000006">
    <property type="entry name" value="Cysteine synthase"/>
    <property type="match status" value="1"/>
</dbReference>
<keyword evidence="6 12" id="KW-0808">Transferase</keyword>
<dbReference type="Gene3D" id="3.40.50.1100">
    <property type="match status" value="2"/>
</dbReference>
<accession>A0A0R2BQM0</accession>
<dbReference type="InterPro" id="IPR005859">
    <property type="entry name" value="CysK"/>
</dbReference>
<gene>
    <name evidence="14" type="ORF">FC84_GL001204</name>
</gene>
<keyword evidence="8 12" id="KW-0198">Cysteine biosynthesis</keyword>
<evidence type="ECO:0000259" key="13">
    <source>
        <dbReference type="Pfam" id="PF00291"/>
    </source>
</evidence>
<dbReference type="GO" id="GO:0004124">
    <property type="term" value="F:cysteine synthase activity"/>
    <property type="evidence" value="ECO:0007669"/>
    <property type="project" value="UniProtKB-UniRule"/>
</dbReference>
<evidence type="ECO:0000256" key="9">
    <source>
        <dbReference type="ARBA" id="ARBA00047931"/>
    </source>
</evidence>
<evidence type="ECO:0000256" key="6">
    <source>
        <dbReference type="ARBA" id="ARBA00022679"/>
    </source>
</evidence>
<evidence type="ECO:0000256" key="1">
    <source>
        <dbReference type="ARBA" id="ARBA00001933"/>
    </source>
</evidence>
<feature type="domain" description="Tryptophan synthase beta chain-like PALP" evidence="13">
    <location>
        <begin position="10"/>
        <end position="296"/>
    </location>
</feature>
<feature type="binding site" evidence="10">
    <location>
        <position position="269"/>
    </location>
    <ligand>
        <name>pyridoxal 5'-phosphate</name>
        <dbReference type="ChEBI" id="CHEBI:597326"/>
    </ligand>
</feature>
<evidence type="ECO:0000256" key="2">
    <source>
        <dbReference type="ARBA" id="ARBA00004962"/>
    </source>
</evidence>
<comment type="pathway">
    <text evidence="2">Amino-acid biosynthesis; L-cysteine biosynthesis; L-cysteine from L-serine: step 2/2.</text>
</comment>
<dbReference type="NCBIfam" id="TIGR01139">
    <property type="entry name" value="cysK"/>
    <property type="match status" value="1"/>
</dbReference>
<dbReference type="EC" id="2.5.1.47" evidence="4 12"/>
<feature type="binding site" evidence="10">
    <location>
        <position position="77"/>
    </location>
    <ligand>
        <name>pyridoxal 5'-phosphate</name>
        <dbReference type="ChEBI" id="CHEBI:597326"/>
    </ligand>
</feature>
<feature type="binding site" evidence="10">
    <location>
        <begin position="181"/>
        <end position="185"/>
    </location>
    <ligand>
        <name>pyridoxal 5'-phosphate</name>
        <dbReference type="ChEBI" id="CHEBI:597326"/>
    </ligand>
</feature>
<dbReference type="PROSITE" id="PS00901">
    <property type="entry name" value="CYS_SYNTHASE"/>
    <property type="match status" value="1"/>
</dbReference>
<dbReference type="GO" id="GO:0006535">
    <property type="term" value="P:cysteine biosynthetic process from serine"/>
    <property type="evidence" value="ECO:0007669"/>
    <property type="project" value="UniProtKB-UniRule"/>
</dbReference>
<evidence type="ECO:0000256" key="5">
    <source>
        <dbReference type="ARBA" id="ARBA00022605"/>
    </source>
</evidence>
<evidence type="ECO:0000256" key="11">
    <source>
        <dbReference type="PIRSR" id="PIRSR605856-51"/>
    </source>
</evidence>
<keyword evidence="5 12" id="KW-0028">Amino-acid biosynthesis</keyword>
<name>A0A0R2BQM0_9LACO</name>
<evidence type="ECO:0000256" key="3">
    <source>
        <dbReference type="ARBA" id="ARBA00007103"/>
    </source>
</evidence>
<evidence type="ECO:0000313" key="14">
    <source>
        <dbReference type="EMBL" id="KRM78182.1"/>
    </source>
</evidence>
<feature type="modified residue" description="N6-(pyridoxal phosphate)lysine" evidence="11">
    <location>
        <position position="47"/>
    </location>
</feature>
<evidence type="ECO:0000256" key="10">
    <source>
        <dbReference type="PIRSR" id="PIRSR605856-50"/>
    </source>
</evidence>
<evidence type="ECO:0000256" key="8">
    <source>
        <dbReference type="ARBA" id="ARBA00023192"/>
    </source>
</evidence>
<keyword evidence="15" id="KW-1185">Reference proteome</keyword>
<dbReference type="NCBIfam" id="TIGR01136">
    <property type="entry name" value="cysKM"/>
    <property type="match status" value="1"/>
</dbReference>
<dbReference type="CDD" id="cd01561">
    <property type="entry name" value="CBS_like"/>
    <property type="match status" value="1"/>
</dbReference>
<dbReference type="InterPro" id="IPR036052">
    <property type="entry name" value="TrpB-like_PALP_sf"/>
</dbReference>
<reference evidence="14 15" key="1">
    <citation type="journal article" date="2015" name="Genome Announc.">
        <title>Expanding the biotechnology potential of lactobacilli through comparative genomics of 213 strains and associated genera.</title>
        <authorList>
            <person name="Sun Z."/>
            <person name="Harris H.M."/>
            <person name="McCann A."/>
            <person name="Guo C."/>
            <person name="Argimon S."/>
            <person name="Zhang W."/>
            <person name="Yang X."/>
            <person name="Jeffery I.B."/>
            <person name="Cooney J.C."/>
            <person name="Kagawa T.F."/>
            <person name="Liu W."/>
            <person name="Song Y."/>
            <person name="Salvetti E."/>
            <person name="Wrobel A."/>
            <person name="Rasinkangas P."/>
            <person name="Parkhill J."/>
            <person name="Rea M.C."/>
            <person name="O'Sullivan O."/>
            <person name="Ritari J."/>
            <person name="Douillard F.P."/>
            <person name="Paul Ross R."/>
            <person name="Yang R."/>
            <person name="Briner A.E."/>
            <person name="Felis G.E."/>
            <person name="de Vos W.M."/>
            <person name="Barrangou R."/>
            <person name="Klaenhammer T.R."/>
            <person name="Caufield P.W."/>
            <person name="Cui Y."/>
            <person name="Zhang H."/>
            <person name="O'Toole P.W."/>
        </authorList>
    </citation>
    <scope>NUCLEOTIDE SEQUENCE [LARGE SCALE GENOMIC DNA]</scope>
    <source>
        <strain evidence="14 15">DSM 20335</strain>
    </source>
</reference>
<dbReference type="InterPro" id="IPR001216">
    <property type="entry name" value="P-phosphate_BS"/>
</dbReference>
<dbReference type="SUPFAM" id="SSF53686">
    <property type="entry name" value="Tryptophan synthase beta subunit-like PLP-dependent enzymes"/>
    <property type="match status" value="1"/>
</dbReference>
<dbReference type="PATRIC" id="fig|1423738.3.peg.1220"/>
<dbReference type="InterPro" id="IPR005856">
    <property type="entry name" value="Cys_synth"/>
</dbReference>
<dbReference type="UniPathway" id="UPA00136">
    <property type="reaction ID" value="UER00200"/>
</dbReference>
<evidence type="ECO:0000256" key="4">
    <source>
        <dbReference type="ARBA" id="ARBA00012681"/>
    </source>
</evidence>
<comment type="similarity">
    <text evidence="3 12">Belongs to the cysteine synthase/cystathionine beta-synthase family.</text>
</comment>
<comment type="caution">
    <text evidence="14">The sequence shown here is derived from an EMBL/GenBank/DDBJ whole genome shotgun (WGS) entry which is preliminary data.</text>
</comment>
<keyword evidence="7 10" id="KW-0663">Pyridoxal phosphate</keyword>
<dbReference type="Proteomes" id="UP000051813">
    <property type="component" value="Unassembled WGS sequence"/>
</dbReference>
<sequence length="311" mass="32822">MIMAKIAQNITDLIGQTPLLKLRKVVPEGAADVYVKLEFYNPGGSVKDRIALSMIEAAEKSGQLQPGGTIVEPTSGNTGIGLSLVAAAKGYHLIIMMPETMSVERRKIMQGYGTELVLTPGAEGMPGAIKRAKALAKEKGYYLPMQFDNPANPDIHELTTGPEIITAFNGQTPDAFIAGVGTGGTLTGVGRALRKVNSEVKLYALEAAESPMLKEGHGGKHQIQGISAGFVPQVLDTTLYNDVIEVKSADALSMAQKVSRTAGFLPGISAGANIYGAIEIAKQLGSGHSVVTIVPDNGERYLSTALFDFNH</sequence>
<dbReference type="InterPro" id="IPR050214">
    <property type="entry name" value="Cys_Synth/Cystath_Beta-Synth"/>
</dbReference>
<dbReference type="AlphaFoldDB" id="A0A0R2BQM0"/>
<dbReference type="PANTHER" id="PTHR10314">
    <property type="entry name" value="CYSTATHIONINE BETA-SYNTHASE"/>
    <property type="match status" value="1"/>
</dbReference>
<protein>
    <recommendedName>
        <fullName evidence="4 12">Cysteine synthase</fullName>
        <ecNumber evidence="4 12">2.5.1.47</ecNumber>
    </recommendedName>
</protein>
<dbReference type="STRING" id="1423738.FC84_GL001204"/>
<evidence type="ECO:0000313" key="15">
    <source>
        <dbReference type="Proteomes" id="UP000051813"/>
    </source>
</evidence>
<comment type="catalytic activity">
    <reaction evidence="9 12">
        <text>O-acetyl-L-serine + hydrogen sulfide = L-cysteine + acetate</text>
        <dbReference type="Rhea" id="RHEA:14829"/>
        <dbReference type="ChEBI" id="CHEBI:29919"/>
        <dbReference type="ChEBI" id="CHEBI:30089"/>
        <dbReference type="ChEBI" id="CHEBI:35235"/>
        <dbReference type="ChEBI" id="CHEBI:58340"/>
        <dbReference type="EC" id="2.5.1.47"/>
    </reaction>
</comment>